<dbReference type="SUPFAM" id="SSF53383">
    <property type="entry name" value="PLP-dependent transferases"/>
    <property type="match status" value="1"/>
</dbReference>
<keyword evidence="8" id="KW-1185">Reference proteome</keyword>
<evidence type="ECO:0000256" key="2">
    <source>
        <dbReference type="ARBA" id="ARBA00009533"/>
    </source>
</evidence>
<dbReference type="Gene3D" id="3.40.640.10">
    <property type="entry name" value="Type I PLP-dependent aspartate aminotransferase-like (Major domain)"/>
    <property type="match status" value="1"/>
</dbReference>
<dbReference type="Proteomes" id="UP001646157">
    <property type="component" value="Unassembled WGS sequence"/>
</dbReference>
<proteinExistence type="inferred from homology"/>
<evidence type="ECO:0000313" key="7">
    <source>
        <dbReference type="EMBL" id="MBM7587541.1"/>
    </source>
</evidence>
<dbReference type="PANTHER" id="PTHR45677">
    <property type="entry name" value="GLUTAMATE DECARBOXYLASE-RELATED"/>
    <property type="match status" value="1"/>
</dbReference>
<dbReference type="PROSITE" id="PS00392">
    <property type="entry name" value="DDC_GAD_HDC_YDC"/>
    <property type="match status" value="1"/>
</dbReference>
<gene>
    <name evidence="7" type="ORF">JOC86_004114</name>
</gene>
<dbReference type="EMBL" id="JAFBDZ010000004">
    <property type="protein sequence ID" value="MBM7587541.1"/>
    <property type="molecule type" value="Genomic_DNA"/>
</dbReference>
<evidence type="ECO:0000256" key="3">
    <source>
        <dbReference type="ARBA" id="ARBA00022793"/>
    </source>
</evidence>
<dbReference type="CDD" id="cd06450">
    <property type="entry name" value="DOPA_deC_like"/>
    <property type="match status" value="1"/>
</dbReference>
<dbReference type="EC" id="4.1.1.86" evidence="7"/>
<dbReference type="RefSeq" id="WP_239587719.1">
    <property type="nucleotide sequence ID" value="NZ_JAFBDZ010000004.1"/>
</dbReference>
<comment type="cofactor">
    <cofactor evidence="1 6">
        <name>pyridoxal 5'-phosphate</name>
        <dbReference type="ChEBI" id="CHEBI:597326"/>
    </cofactor>
</comment>
<dbReference type="Gene3D" id="3.90.1150.10">
    <property type="entry name" value="Aspartate Aminotransferase, domain 1"/>
    <property type="match status" value="1"/>
</dbReference>
<comment type="caution">
    <text evidence="7">The sequence shown here is derived from an EMBL/GenBank/DDBJ whole genome shotgun (WGS) entry which is preliminary data.</text>
</comment>
<keyword evidence="5 6" id="KW-0456">Lyase</keyword>
<protein>
    <submittedName>
        <fullName evidence="7">L-2,4-diaminobutyrate decarboxylase</fullName>
        <ecNumber evidence="7">4.1.1.86</ecNumber>
    </submittedName>
</protein>
<dbReference type="InterPro" id="IPR002129">
    <property type="entry name" value="PyrdxlP-dep_de-COase"/>
</dbReference>
<dbReference type="Pfam" id="PF00282">
    <property type="entry name" value="Pyridoxal_deC"/>
    <property type="match status" value="1"/>
</dbReference>
<organism evidence="7 8">
    <name type="scientific">Rossellomorea pakistanensis</name>
    <dbReference type="NCBI Taxonomy" id="992288"/>
    <lineage>
        <taxon>Bacteria</taxon>
        <taxon>Bacillati</taxon>
        <taxon>Bacillota</taxon>
        <taxon>Bacilli</taxon>
        <taxon>Bacillales</taxon>
        <taxon>Bacillaceae</taxon>
        <taxon>Rossellomorea</taxon>
    </lineage>
</organism>
<dbReference type="InterPro" id="IPR021115">
    <property type="entry name" value="Pyridoxal-P_BS"/>
</dbReference>
<dbReference type="Gene3D" id="1.20.1650.10">
    <property type="entry name" value="PLP-dependent transferases"/>
    <property type="match status" value="1"/>
</dbReference>
<dbReference type="PANTHER" id="PTHR45677:SF8">
    <property type="entry name" value="CYSTEINE SULFINIC ACID DECARBOXYLASE"/>
    <property type="match status" value="1"/>
</dbReference>
<keyword evidence="3" id="KW-0210">Decarboxylase</keyword>
<dbReference type="InterPro" id="IPR015424">
    <property type="entry name" value="PyrdxlP-dep_Trfase"/>
</dbReference>
<evidence type="ECO:0000256" key="5">
    <source>
        <dbReference type="ARBA" id="ARBA00023239"/>
    </source>
</evidence>
<name>A0ABS2NI61_9BACI</name>
<comment type="similarity">
    <text evidence="2 6">Belongs to the group II decarboxylase family.</text>
</comment>
<reference evidence="7 8" key="1">
    <citation type="submission" date="2021-01" db="EMBL/GenBank/DDBJ databases">
        <title>Genomic Encyclopedia of Type Strains, Phase IV (KMG-IV): sequencing the most valuable type-strain genomes for metagenomic binning, comparative biology and taxonomic classification.</title>
        <authorList>
            <person name="Goeker M."/>
        </authorList>
    </citation>
    <scope>NUCLEOTIDE SEQUENCE [LARGE SCALE GENOMIC DNA]</scope>
    <source>
        <strain evidence="7 8">DSM 24834</strain>
    </source>
</reference>
<dbReference type="GO" id="GO:0033983">
    <property type="term" value="F:diaminobutyrate decarboxylase activity"/>
    <property type="evidence" value="ECO:0007669"/>
    <property type="project" value="UniProtKB-EC"/>
</dbReference>
<dbReference type="InterPro" id="IPR015421">
    <property type="entry name" value="PyrdxlP-dep_Trfase_major"/>
</dbReference>
<sequence length="515" mass="57979">MTIKLMKKETGTSTFDSFFLHQGLEGINAFNEIVGQVRNKLQEVYADTEQPFIGKTPSMIEEEIRQIMSFPTEEQSFLDVLDEIEVPILKNSLHISHEKSMAHLHCPPLLPGVAAELMIATLNQSMDSWDQSTAATYVEAEMVKWLTEKIGLPSTSDGVFTSGGTQSNYMGLLLARDAFCQNYWNHNVQQGGLPREFHLLRIICSEEAHFTVKKAASQLGLGEQSVVTVRTDENHRMSVKDVKEKLIQFEKDKLLPFALVGTCGTTDFGSIDPMEELAAISQEHGLWFHVDAAYGGGLILSHSHSDKLKGLEKADSITVDFHKFFYQPISCGAFLVKSQDDFRYISYHADYLNPMKDDQEGIVNLVNKSVQTTRRFDALKLYLSLKTIGTNQFGRMIDDTLKVARYAASYMEKFNHILIQNPEPEINTVIFRYQPKALEGKDINELNRTIQQRLLYSGKGVVAKTTIKGHTFLKLTLLNPRTKPEDIHSLLIEIENIGAELINGGLYIEECKGTC</sequence>
<evidence type="ECO:0000256" key="1">
    <source>
        <dbReference type="ARBA" id="ARBA00001933"/>
    </source>
</evidence>
<dbReference type="InterPro" id="IPR015422">
    <property type="entry name" value="PyrdxlP-dep_Trfase_small"/>
</dbReference>
<evidence type="ECO:0000256" key="4">
    <source>
        <dbReference type="ARBA" id="ARBA00022898"/>
    </source>
</evidence>
<evidence type="ECO:0000313" key="8">
    <source>
        <dbReference type="Proteomes" id="UP001646157"/>
    </source>
</evidence>
<evidence type="ECO:0000256" key="6">
    <source>
        <dbReference type="RuleBase" id="RU000382"/>
    </source>
</evidence>
<keyword evidence="4 6" id="KW-0663">Pyridoxal phosphate</keyword>
<accession>A0ABS2NI61</accession>